<reference evidence="11" key="1">
    <citation type="submission" date="2020-01" db="EMBL/GenBank/DDBJ databases">
        <title>'Steroidobacter agaridevorans' sp. nov., agar-degrading bacteria isolated from rhizosphere soils.</title>
        <authorList>
            <person name="Ikenaga M."/>
            <person name="Kataoka M."/>
            <person name="Murouchi A."/>
            <person name="Katsuragi S."/>
            <person name="Sakai M."/>
        </authorList>
    </citation>
    <scope>NUCLEOTIDE SEQUENCE [LARGE SCALE GENOMIC DNA]</scope>
    <source>
        <strain evidence="11">YU21-B</strain>
    </source>
</reference>
<dbReference type="GO" id="GO:0000287">
    <property type="term" value="F:magnesium ion binding"/>
    <property type="evidence" value="ECO:0007669"/>
    <property type="project" value="UniProtKB-UniRule"/>
</dbReference>
<keyword evidence="5 8" id="KW-0378">Hydrolase</keyword>
<dbReference type="EC" id="3.1.-.-" evidence="8"/>
<evidence type="ECO:0000259" key="9">
    <source>
        <dbReference type="Pfam" id="PF01850"/>
    </source>
</evidence>
<evidence type="ECO:0000313" key="10">
    <source>
        <dbReference type="EMBL" id="GFE82797.1"/>
    </source>
</evidence>
<dbReference type="InterPro" id="IPR022907">
    <property type="entry name" value="VapC_family"/>
</dbReference>
<protein>
    <recommendedName>
        <fullName evidence="8">Ribonuclease VapC</fullName>
        <shortName evidence="8">RNase VapC</shortName>
        <ecNumber evidence="8">3.1.-.-</ecNumber>
    </recommendedName>
    <alternativeName>
        <fullName evidence="8">Toxin VapC</fullName>
    </alternativeName>
</protein>
<proteinExistence type="inferred from homology"/>
<sequence>MNFLLDTNVVSEWTKPRPDAGVVNWLSEIDEDSVFLSVITFAKLRHGIERLPTSKRKKQLDEWLKGELPLRFEQRILPVDGAVADEWGRLVARHESLGRPIHAMDAIIGATAQVHALTLVTRNASDFEASVKSIVNPWK</sequence>
<evidence type="ECO:0000256" key="5">
    <source>
        <dbReference type="ARBA" id="ARBA00022801"/>
    </source>
</evidence>
<organism evidence="10 11">
    <name type="scientific">Steroidobacter agaridevorans</name>
    <dbReference type="NCBI Taxonomy" id="2695856"/>
    <lineage>
        <taxon>Bacteria</taxon>
        <taxon>Pseudomonadati</taxon>
        <taxon>Pseudomonadota</taxon>
        <taxon>Gammaproteobacteria</taxon>
        <taxon>Steroidobacterales</taxon>
        <taxon>Steroidobacteraceae</taxon>
        <taxon>Steroidobacter</taxon>
    </lineage>
</organism>
<keyword evidence="3 8" id="KW-0540">Nuclease</keyword>
<name>A0A829YHI7_9GAMM</name>
<feature type="domain" description="PIN" evidence="9">
    <location>
        <begin position="4"/>
        <end position="124"/>
    </location>
</feature>
<comment type="similarity">
    <text evidence="7 8">Belongs to the PINc/VapC protein family.</text>
</comment>
<keyword evidence="2 8" id="KW-1277">Toxin-antitoxin system</keyword>
<keyword evidence="11" id="KW-1185">Reference proteome</keyword>
<comment type="caution">
    <text evidence="10">The sequence shown here is derived from an EMBL/GenBank/DDBJ whole genome shotgun (WGS) entry which is preliminary data.</text>
</comment>
<dbReference type="PANTHER" id="PTHR33653:SF1">
    <property type="entry name" value="RIBONUCLEASE VAPC2"/>
    <property type="match status" value="1"/>
</dbReference>
<feature type="binding site" evidence="8">
    <location>
        <position position="105"/>
    </location>
    <ligand>
        <name>Mg(2+)</name>
        <dbReference type="ChEBI" id="CHEBI:18420"/>
    </ligand>
</feature>
<dbReference type="RefSeq" id="WP_161814445.1">
    <property type="nucleotide sequence ID" value="NZ_BLJN01000005.1"/>
</dbReference>
<dbReference type="GO" id="GO:0004540">
    <property type="term" value="F:RNA nuclease activity"/>
    <property type="evidence" value="ECO:0007669"/>
    <property type="project" value="InterPro"/>
</dbReference>
<keyword evidence="6 8" id="KW-0460">Magnesium</keyword>
<evidence type="ECO:0000256" key="7">
    <source>
        <dbReference type="ARBA" id="ARBA00038093"/>
    </source>
</evidence>
<evidence type="ECO:0000256" key="4">
    <source>
        <dbReference type="ARBA" id="ARBA00022723"/>
    </source>
</evidence>
<evidence type="ECO:0000256" key="3">
    <source>
        <dbReference type="ARBA" id="ARBA00022722"/>
    </source>
</evidence>
<dbReference type="GO" id="GO:0090729">
    <property type="term" value="F:toxin activity"/>
    <property type="evidence" value="ECO:0007669"/>
    <property type="project" value="UniProtKB-KW"/>
</dbReference>
<dbReference type="CDD" id="cd18746">
    <property type="entry name" value="PIN_VapC4-5_FitB-like"/>
    <property type="match status" value="1"/>
</dbReference>
<feature type="binding site" evidence="8">
    <location>
        <position position="6"/>
    </location>
    <ligand>
        <name>Mg(2+)</name>
        <dbReference type="ChEBI" id="CHEBI:18420"/>
    </ligand>
</feature>
<dbReference type="PANTHER" id="PTHR33653">
    <property type="entry name" value="RIBONUCLEASE VAPC2"/>
    <property type="match status" value="1"/>
</dbReference>
<dbReference type="Proteomes" id="UP000445000">
    <property type="component" value="Unassembled WGS sequence"/>
</dbReference>
<accession>A0A829YHI7</accession>
<dbReference type="InterPro" id="IPR029060">
    <property type="entry name" value="PIN-like_dom_sf"/>
</dbReference>
<dbReference type="InterPro" id="IPR050556">
    <property type="entry name" value="Type_II_TA_system_RNase"/>
</dbReference>
<comment type="cofactor">
    <cofactor evidence="1 8">
        <name>Mg(2+)</name>
        <dbReference type="ChEBI" id="CHEBI:18420"/>
    </cofactor>
</comment>
<comment type="function">
    <text evidence="8">Toxic component of a toxin-antitoxin (TA) system. An RNase.</text>
</comment>
<evidence type="ECO:0000313" key="11">
    <source>
        <dbReference type="Proteomes" id="UP000445000"/>
    </source>
</evidence>
<dbReference type="HAMAP" id="MF_00265">
    <property type="entry name" value="VapC_Nob1"/>
    <property type="match status" value="1"/>
</dbReference>
<keyword evidence="8" id="KW-0800">Toxin</keyword>
<dbReference type="Gene3D" id="3.40.50.1010">
    <property type="entry name" value="5'-nuclease"/>
    <property type="match status" value="1"/>
</dbReference>
<evidence type="ECO:0000256" key="2">
    <source>
        <dbReference type="ARBA" id="ARBA00022649"/>
    </source>
</evidence>
<dbReference type="AlphaFoldDB" id="A0A829YHI7"/>
<evidence type="ECO:0000256" key="6">
    <source>
        <dbReference type="ARBA" id="ARBA00022842"/>
    </source>
</evidence>
<evidence type="ECO:0000256" key="1">
    <source>
        <dbReference type="ARBA" id="ARBA00001946"/>
    </source>
</evidence>
<gene>
    <name evidence="10" type="primary">vapC_3</name>
    <name evidence="8" type="synonym">vapC</name>
    <name evidence="10" type="ORF">GCM10011487_47970</name>
</gene>
<evidence type="ECO:0000256" key="8">
    <source>
        <dbReference type="HAMAP-Rule" id="MF_00265"/>
    </source>
</evidence>
<dbReference type="Pfam" id="PF01850">
    <property type="entry name" value="PIN"/>
    <property type="match status" value="1"/>
</dbReference>
<dbReference type="InterPro" id="IPR002716">
    <property type="entry name" value="PIN_dom"/>
</dbReference>
<keyword evidence="4 8" id="KW-0479">Metal-binding</keyword>
<dbReference type="GO" id="GO:0016787">
    <property type="term" value="F:hydrolase activity"/>
    <property type="evidence" value="ECO:0007669"/>
    <property type="project" value="UniProtKB-KW"/>
</dbReference>
<dbReference type="EMBL" id="BLJN01000005">
    <property type="protein sequence ID" value="GFE82797.1"/>
    <property type="molecule type" value="Genomic_DNA"/>
</dbReference>
<dbReference type="SUPFAM" id="SSF88723">
    <property type="entry name" value="PIN domain-like"/>
    <property type="match status" value="1"/>
</dbReference>